<dbReference type="PANTHER" id="PTHR11671">
    <property type="entry name" value="V-TYPE ATP SYNTHASE SUBUNIT D"/>
    <property type="match status" value="1"/>
</dbReference>
<accession>A0A7C1NSS9</accession>
<protein>
    <recommendedName>
        <fullName evidence="4">V-type ATP synthase subunit D</fullName>
    </recommendedName>
    <alternativeName>
        <fullName evidence="4">V-ATPase subunit D</fullName>
    </alternativeName>
</protein>
<feature type="coiled-coil region" evidence="5">
    <location>
        <begin position="26"/>
        <end position="60"/>
    </location>
</feature>
<comment type="function">
    <text evidence="4">Produces ATP from ADP in the presence of a proton gradient across the membrane.</text>
</comment>
<keyword evidence="5" id="KW-0175">Coiled coil</keyword>
<evidence type="ECO:0000256" key="2">
    <source>
        <dbReference type="ARBA" id="ARBA00022448"/>
    </source>
</evidence>
<dbReference type="GO" id="GO:0046961">
    <property type="term" value="F:proton-transporting ATPase activity, rotational mechanism"/>
    <property type="evidence" value="ECO:0007669"/>
    <property type="project" value="InterPro"/>
</dbReference>
<evidence type="ECO:0000313" key="7">
    <source>
        <dbReference type="EMBL" id="HFJ54004.1"/>
    </source>
</evidence>
<dbReference type="NCBIfam" id="TIGR00309">
    <property type="entry name" value="V_ATPase_subD"/>
    <property type="match status" value="1"/>
</dbReference>
<dbReference type="GO" id="GO:0042777">
    <property type="term" value="P:proton motive force-driven plasma membrane ATP synthesis"/>
    <property type="evidence" value="ECO:0007669"/>
    <property type="project" value="UniProtKB-UniRule"/>
</dbReference>
<evidence type="ECO:0000256" key="4">
    <source>
        <dbReference type="HAMAP-Rule" id="MF_00271"/>
    </source>
</evidence>
<dbReference type="EMBL" id="DSTU01000006">
    <property type="protein sequence ID" value="HFJ54004.1"/>
    <property type="molecule type" value="Genomic_DNA"/>
</dbReference>
<keyword evidence="4" id="KW-0066">ATP synthesis</keyword>
<dbReference type="Gene3D" id="1.10.287.3240">
    <property type="match status" value="1"/>
</dbReference>
<dbReference type="Pfam" id="PF01813">
    <property type="entry name" value="ATP-synt_D"/>
    <property type="match status" value="1"/>
</dbReference>
<dbReference type="HAMAP" id="MF_00271">
    <property type="entry name" value="ATP_synth_D_arch"/>
    <property type="match status" value="1"/>
</dbReference>
<name>A0A7C1NSS9_UNCW3</name>
<keyword evidence="4" id="KW-0375">Hydrogen ion transport</keyword>
<dbReference type="EMBL" id="DSLG01000002">
    <property type="protein sequence ID" value="HEA86480.1"/>
    <property type="molecule type" value="Genomic_DNA"/>
</dbReference>
<keyword evidence="2 4" id="KW-0813">Transport</keyword>
<dbReference type="GO" id="GO:0046933">
    <property type="term" value="F:proton-transporting ATP synthase activity, rotational mechanism"/>
    <property type="evidence" value="ECO:0007669"/>
    <property type="project" value="UniProtKB-UniRule"/>
</dbReference>
<dbReference type="InterPro" id="IPR002699">
    <property type="entry name" value="V_ATPase_D"/>
</dbReference>
<comment type="caution">
    <text evidence="6">The sequence shown here is derived from an EMBL/GenBank/DDBJ whole genome shotgun (WGS) entry which is preliminary data.</text>
</comment>
<proteinExistence type="inferred from homology"/>
<evidence type="ECO:0000256" key="3">
    <source>
        <dbReference type="ARBA" id="ARBA00023065"/>
    </source>
</evidence>
<keyword evidence="3 4" id="KW-0406">Ion transport</keyword>
<comment type="similarity">
    <text evidence="1 4">Belongs to the V-ATPase D subunit family.</text>
</comment>
<organism evidence="6">
    <name type="scientific">candidate division WOR-3 bacterium</name>
    <dbReference type="NCBI Taxonomy" id="2052148"/>
    <lineage>
        <taxon>Bacteria</taxon>
        <taxon>Bacteria division WOR-3</taxon>
    </lineage>
</organism>
<dbReference type="AlphaFoldDB" id="A0A7C1NSS9"/>
<sequence>MRLAVNATRMELMRLRRRLAIARRGHKLLKDKQQELMRRLLKLVEEIREHRQRVQEETRSVLTRFALARNSYPGEFLREAVMKPTRQVEIAVSTQTIMNIRVPVFTKKVSGTLRCYGFATTSGELDIALLRMEKLLDSLLVLAEKEKAVEILATELERTRRRVNALEFVLIPALEDAVRVITFRLAEAERQELTRLMRIKEIVRGEETRG</sequence>
<evidence type="ECO:0000313" key="6">
    <source>
        <dbReference type="EMBL" id="HEA86480.1"/>
    </source>
</evidence>
<dbReference type="GO" id="GO:0005524">
    <property type="term" value="F:ATP binding"/>
    <property type="evidence" value="ECO:0007669"/>
    <property type="project" value="UniProtKB-UniRule"/>
</dbReference>
<evidence type="ECO:0000256" key="1">
    <source>
        <dbReference type="ARBA" id="ARBA00005850"/>
    </source>
</evidence>
<reference evidence="6" key="1">
    <citation type="journal article" date="2020" name="mSystems">
        <title>Genome- and Community-Level Interaction Insights into Carbon Utilization and Element Cycling Functions of Hydrothermarchaeota in Hydrothermal Sediment.</title>
        <authorList>
            <person name="Zhou Z."/>
            <person name="Liu Y."/>
            <person name="Xu W."/>
            <person name="Pan J."/>
            <person name="Luo Z.H."/>
            <person name="Li M."/>
        </authorList>
    </citation>
    <scope>NUCLEOTIDE SEQUENCE [LARGE SCALE GENOMIC DNA]</scope>
    <source>
        <strain evidence="6">SpSt-265</strain>
        <strain evidence="7">SpSt-465</strain>
    </source>
</reference>
<gene>
    <name evidence="4" type="primary">atpD</name>
    <name evidence="6" type="ORF">ENP94_00530</name>
    <name evidence="7" type="ORF">ENS16_04865</name>
</gene>
<evidence type="ECO:0000256" key="5">
    <source>
        <dbReference type="SAM" id="Coils"/>
    </source>
</evidence>